<dbReference type="RefSeq" id="WP_083451275.1">
    <property type="nucleotide sequence ID" value="NZ_LFYT02000013.1"/>
</dbReference>
<organism evidence="1 2">
    <name type="scientific">Limnohabitans planktonicus II-D5</name>
    <dbReference type="NCBI Taxonomy" id="1293045"/>
    <lineage>
        <taxon>Bacteria</taxon>
        <taxon>Pseudomonadati</taxon>
        <taxon>Pseudomonadota</taxon>
        <taxon>Betaproteobacteria</taxon>
        <taxon>Burkholderiales</taxon>
        <taxon>Comamonadaceae</taxon>
        <taxon>Limnohabitans</taxon>
    </lineage>
</organism>
<evidence type="ECO:0000313" key="1">
    <source>
        <dbReference type="EMBL" id="PVE42561.1"/>
    </source>
</evidence>
<dbReference type="EMBL" id="LFYT02000013">
    <property type="protein sequence ID" value="PVE42561.1"/>
    <property type="molecule type" value="Genomic_DNA"/>
</dbReference>
<sequence length="79" mass="8897">MAPTVVRDGAFRLFFFSREESRIHVHVAHPDGEAKFWLTPVVALSTSTGLSTKQLKEAQSVVELHLKEIQDAWNHHFGG</sequence>
<evidence type="ECO:0008006" key="3">
    <source>
        <dbReference type="Google" id="ProtNLM"/>
    </source>
</evidence>
<keyword evidence="2" id="KW-1185">Reference proteome</keyword>
<gene>
    <name evidence="1" type="ORF">H663_011650</name>
</gene>
<evidence type="ECO:0000313" key="2">
    <source>
        <dbReference type="Proteomes" id="UP000037507"/>
    </source>
</evidence>
<name>A0A2T7UD71_9BURK</name>
<comment type="caution">
    <text evidence="1">The sequence shown here is derived from an EMBL/GenBank/DDBJ whole genome shotgun (WGS) entry which is preliminary data.</text>
</comment>
<dbReference type="Pfam" id="PF13711">
    <property type="entry name" value="DUF4160"/>
    <property type="match status" value="1"/>
</dbReference>
<proteinExistence type="predicted"/>
<dbReference type="InterPro" id="IPR025427">
    <property type="entry name" value="DUF4160"/>
</dbReference>
<reference evidence="1" key="1">
    <citation type="submission" date="2017-04" db="EMBL/GenBank/DDBJ databases">
        <title>Unexpected and diverse lifestyles within the genus Limnohabitans.</title>
        <authorList>
            <person name="Kasalicky V."/>
            <person name="Mehrshad M."/>
            <person name="Andrei S.-A."/>
            <person name="Salcher M."/>
            <person name="Kratochvilova H."/>
            <person name="Simek K."/>
            <person name="Ghai R."/>
        </authorList>
    </citation>
    <scope>NUCLEOTIDE SEQUENCE [LARGE SCALE GENOMIC DNA]</scope>
    <source>
        <strain evidence="1">II-D5</strain>
    </source>
</reference>
<protein>
    <recommendedName>
        <fullName evidence="3">DUF4160 domain-containing protein</fullName>
    </recommendedName>
</protein>
<dbReference type="Proteomes" id="UP000037507">
    <property type="component" value="Unassembled WGS sequence"/>
</dbReference>
<dbReference type="OrthoDB" id="122670at2"/>
<dbReference type="AlphaFoldDB" id="A0A2T7UD71"/>
<accession>A0A2T7UD71</accession>